<organism evidence="2 3">
    <name type="scientific">Candidatus Methanodesulfokora washburnensis</name>
    <dbReference type="NCBI Taxonomy" id="2478471"/>
    <lineage>
        <taxon>Archaea</taxon>
        <taxon>Thermoproteota</taxon>
        <taxon>Candidatus Korarchaeia</taxon>
        <taxon>Candidatus Korarchaeia incertae sedis</taxon>
        <taxon>Candidatus Methanodesulfokora</taxon>
    </lineage>
</organism>
<protein>
    <submittedName>
        <fullName evidence="2">Uncharacterized protein</fullName>
    </submittedName>
</protein>
<evidence type="ECO:0000313" key="2">
    <source>
        <dbReference type="EMBL" id="RSN78687.1"/>
    </source>
</evidence>
<accession>A0A429GXU2</accession>
<reference evidence="2 3" key="1">
    <citation type="submission" date="2018-10" db="EMBL/GenBank/DDBJ databases">
        <title>Co-occurring genomic capacity for anaerobic methane metabolism and dissimilatory sulfite reduction discovered in the Korarchaeota.</title>
        <authorList>
            <person name="Mckay L.J."/>
            <person name="Dlakic M."/>
            <person name="Fields M.W."/>
            <person name="Delmont T.O."/>
            <person name="Eren A.M."/>
            <person name="Jay Z.J."/>
            <person name="Klingelsmith K.B."/>
            <person name="Rusch D.B."/>
            <person name="Inskeep W.P."/>
        </authorList>
    </citation>
    <scope>NUCLEOTIDE SEQUENCE [LARGE SCALE GENOMIC DNA]</scope>
    <source>
        <strain evidence="2 3">MDKW</strain>
    </source>
</reference>
<feature type="region of interest" description="Disordered" evidence="1">
    <location>
        <begin position="1"/>
        <end position="24"/>
    </location>
</feature>
<feature type="compositionally biased region" description="Basic and acidic residues" evidence="1">
    <location>
        <begin position="10"/>
        <end position="24"/>
    </location>
</feature>
<dbReference type="EMBL" id="RCOS01000012">
    <property type="protein sequence ID" value="RSN78687.1"/>
    <property type="molecule type" value="Genomic_DNA"/>
</dbReference>
<evidence type="ECO:0000256" key="1">
    <source>
        <dbReference type="SAM" id="MobiDB-lite"/>
    </source>
</evidence>
<sequence length="174" mass="19765">MEPDTNNPVNEDKAKSREKGVKKKEEQLYEPIRRWLELKEFRALIPGKEKQIVLPVGALFGVRSLEPDVVGYKKSNHRDLLTVVEAKADRVGLFDGLGRCLIYQKVADFVYLALPRRIAEGIGENSLYKDFGIGILSVDGDRVEERVKAEQQYSHRSELREILLSMVKAVLGVK</sequence>
<proteinExistence type="predicted"/>
<dbReference type="RefSeq" id="WP_125670102.1">
    <property type="nucleotide sequence ID" value="NZ_RCOS01000012.1"/>
</dbReference>
<gene>
    <name evidence="2" type="ORF">D6D85_00650</name>
</gene>
<comment type="caution">
    <text evidence="2">The sequence shown here is derived from an EMBL/GenBank/DDBJ whole genome shotgun (WGS) entry which is preliminary data.</text>
</comment>
<keyword evidence="3" id="KW-1185">Reference proteome</keyword>
<name>A0A429GXU2_9CREN</name>
<dbReference type="AlphaFoldDB" id="A0A429GXU2"/>
<dbReference type="Proteomes" id="UP000277582">
    <property type="component" value="Unassembled WGS sequence"/>
</dbReference>
<evidence type="ECO:0000313" key="3">
    <source>
        <dbReference type="Proteomes" id="UP000277582"/>
    </source>
</evidence>